<evidence type="ECO:0000259" key="2">
    <source>
        <dbReference type="PROSITE" id="PS51819"/>
    </source>
</evidence>
<feature type="domain" description="VOC" evidence="2">
    <location>
        <begin position="151"/>
        <end position="275"/>
    </location>
</feature>
<dbReference type="InterPro" id="IPR004360">
    <property type="entry name" value="Glyas_Fos-R_dOase_dom"/>
</dbReference>
<evidence type="ECO:0000313" key="3">
    <source>
        <dbReference type="EMBL" id="AAD12738.1"/>
    </source>
</evidence>
<organism evidence="3">
    <name type="scientific">Burkholderia cepacia</name>
    <name type="common">Pseudomonas cepacia</name>
    <dbReference type="NCBI Taxonomy" id="292"/>
    <lineage>
        <taxon>Bacteria</taxon>
        <taxon>Pseudomonadati</taxon>
        <taxon>Pseudomonadota</taxon>
        <taxon>Betaproteobacteria</taxon>
        <taxon>Burkholderiales</taxon>
        <taxon>Burkholderiaceae</taxon>
        <taxon>Burkholderia</taxon>
        <taxon>Burkholderia cepacia complex</taxon>
    </lineage>
</organism>
<dbReference type="GO" id="GO:0046491">
    <property type="term" value="P:L-methylmalonyl-CoA metabolic process"/>
    <property type="evidence" value="ECO:0007669"/>
    <property type="project" value="TreeGrafter"/>
</dbReference>
<name>O87474_BURCE</name>
<dbReference type="InterPro" id="IPR037523">
    <property type="entry name" value="VOC_core"/>
</dbReference>
<dbReference type="AlphaFoldDB" id="O87474"/>
<dbReference type="SUPFAM" id="SSF54593">
    <property type="entry name" value="Glyoxalase/Bleomycin resistance protein/Dihydroxybiphenyl dioxygenase"/>
    <property type="match status" value="1"/>
</dbReference>
<evidence type="ECO:0000256" key="1">
    <source>
        <dbReference type="ARBA" id="ARBA00022723"/>
    </source>
</evidence>
<dbReference type="GO" id="GO:0004493">
    <property type="term" value="F:methylmalonyl-CoA epimerase activity"/>
    <property type="evidence" value="ECO:0007669"/>
    <property type="project" value="TreeGrafter"/>
</dbReference>
<dbReference type="Gene3D" id="3.10.180.10">
    <property type="entry name" value="2,3-Dihydroxybiphenyl 1,2-Dioxygenase, domain 1"/>
    <property type="match status" value="2"/>
</dbReference>
<accession>O87474</accession>
<dbReference type="PANTHER" id="PTHR43048">
    <property type="entry name" value="METHYLMALONYL-COA EPIMERASE"/>
    <property type="match status" value="1"/>
</dbReference>
<proteinExistence type="predicted"/>
<dbReference type="PANTHER" id="PTHR43048:SF3">
    <property type="entry name" value="METHYLMALONYL-COA EPIMERASE, MITOCHONDRIAL"/>
    <property type="match status" value="1"/>
</dbReference>
<dbReference type="BioCyc" id="MetaCyc:MONOMER-13338"/>
<gene>
    <name evidence="3" type="primary">dntD</name>
</gene>
<sequence>MSVADIAYVVFNHVDLLEAERFYTDFGLTVAYRNEFEVAFRPAMERSYCYVARKADKPGLVSIGLSAASQEDLVVAAQFPEASPIQAIERPGGGQVVRLTSPDGVNFELVHGIDVYPARPVRDALSINTGIVKTRHGQWQRPELEPASILRLGHVALLTGDFKTNAQWLRSRFGFMPSDVLFADAPENQVGAFFHCTGGNPWTDHHTLALFPSDGSRMHHCSFEIQDLDAQFLGNKWLASRGWKPGWGVGRHILGSQIFDYWFDPAGNLVEHFTDGDLIQAGAAPGMHPLDDDALAMWGPPLTASKFVAMAARHN</sequence>
<protein>
    <submittedName>
        <fullName evidence="3">Trihydroxytoluene oxygenase</fullName>
    </submittedName>
</protein>
<reference evidence="3" key="1">
    <citation type="journal article" date="1993" name="J. Bacteriol.">
        <title>Cloning and characterization of Pseudomonas sp. strain DNT genes for 2,4-dinitrotoluene degradation.</title>
        <authorList>
            <person name="Suen W.C."/>
            <person name="Spain J.C."/>
        </authorList>
    </citation>
    <scope>NUCLEOTIDE SEQUENCE</scope>
    <source>
        <strain evidence="3">DNT</strain>
    </source>
</reference>
<dbReference type="InterPro" id="IPR029068">
    <property type="entry name" value="Glyas_Bleomycin-R_OHBP_Dase"/>
</dbReference>
<dbReference type="GO" id="GO:0046872">
    <property type="term" value="F:metal ion binding"/>
    <property type="evidence" value="ECO:0007669"/>
    <property type="project" value="UniProtKB-KW"/>
</dbReference>
<feature type="domain" description="VOC" evidence="2">
    <location>
        <begin position="5"/>
        <end position="112"/>
    </location>
</feature>
<reference evidence="3" key="2">
    <citation type="journal article" date="1999" name="J. Bacteriol.">
        <title>Biochemical and genetic evidence for meta-ring cleavage of 2,4, 5-trihydroxytoluene in Burkholderia sp. strain DNT.</title>
        <authorList>
            <person name="Haigler B.E."/>
            <person name="Johnson G.R."/>
            <person name="Suen W.C."/>
            <person name="Spain J.C."/>
        </authorList>
    </citation>
    <scope>NUCLEOTIDE SEQUENCE</scope>
    <source>
        <strain evidence="3">DNT</strain>
    </source>
</reference>
<keyword evidence="1" id="KW-0479">Metal-binding</keyword>
<dbReference type="Pfam" id="PF00903">
    <property type="entry name" value="Glyoxalase"/>
    <property type="match status" value="1"/>
</dbReference>
<dbReference type="InterPro" id="IPR051785">
    <property type="entry name" value="MMCE/EMCE_epimerase"/>
</dbReference>
<dbReference type="PROSITE" id="PS51819">
    <property type="entry name" value="VOC"/>
    <property type="match status" value="2"/>
</dbReference>
<dbReference type="EMBL" id="AF076848">
    <property type="protein sequence ID" value="AAD12738.1"/>
    <property type="molecule type" value="Genomic_DNA"/>
</dbReference>
<dbReference type="CDD" id="cd07267">
    <property type="entry name" value="THT_Oxygenase_N"/>
    <property type="match status" value="1"/>
</dbReference>